<dbReference type="EMBL" id="AWTN01000139">
    <property type="protein sequence ID" value="KGG83642.1"/>
    <property type="molecule type" value="Genomic_DNA"/>
</dbReference>
<dbReference type="SUPFAM" id="SSF53474">
    <property type="entry name" value="alpha/beta-Hydrolases"/>
    <property type="match status" value="1"/>
</dbReference>
<proteinExistence type="predicted"/>
<dbReference type="RefSeq" id="WP_034383337.1">
    <property type="nucleotide sequence ID" value="NZ_AWTN01000139.1"/>
</dbReference>
<dbReference type="InterPro" id="IPR000639">
    <property type="entry name" value="Epox_hydrolase-like"/>
</dbReference>
<accession>A0A0E3B8E2</accession>
<evidence type="ECO:0000313" key="2">
    <source>
        <dbReference type="EMBL" id="KGG83642.1"/>
    </source>
</evidence>
<dbReference type="Gene3D" id="3.40.50.1820">
    <property type="entry name" value="alpha/beta hydrolase"/>
    <property type="match status" value="1"/>
</dbReference>
<gene>
    <name evidence="2" type="ORF">P245_25205</name>
</gene>
<dbReference type="InterPro" id="IPR029058">
    <property type="entry name" value="AB_hydrolase_fold"/>
</dbReference>
<comment type="caution">
    <text evidence="2">The sequence shown here is derived from an EMBL/GenBank/DDBJ whole genome shotgun (WGS) entry which is preliminary data.</text>
</comment>
<organism evidence="2 3">
    <name type="scientific">Comamonas thiooxydans</name>
    <dbReference type="NCBI Taxonomy" id="363952"/>
    <lineage>
        <taxon>Bacteria</taxon>
        <taxon>Pseudomonadati</taxon>
        <taxon>Pseudomonadota</taxon>
        <taxon>Betaproteobacteria</taxon>
        <taxon>Burkholderiales</taxon>
        <taxon>Comamonadaceae</taxon>
        <taxon>Comamonas</taxon>
    </lineage>
</organism>
<dbReference type="PANTHER" id="PTHR43798">
    <property type="entry name" value="MONOACYLGLYCEROL LIPASE"/>
    <property type="match status" value="1"/>
</dbReference>
<dbReference type="Pfam" id="PF12697">
    <property type="entry name" value="Abhydrolase_6"/>
    <property type="match status" value="1"/>
</dbReference>
<name>A0A0E3B8E2_9BURK</name>
<dbReference type="PRINTS" id="PR00111">
    <property type="entry name" value="ABHYDROLASE"/>
</dbReference>
<dbReference type="GO" id="GO:0016787">
    <property type="term" value="F:hydrolase activity"/>
    <property type="evidence" value="ECO:0007669"/>
    <property type="project" value="UniProtKB-KW"/>
</dbReference>
<reference evidence="2 3" key="1">
    <citation type="submission" date="2013-09" db="EMBL/GenBank/DDBJ databases">
        <title>High correlation between genotypes and phenotypes of environmental bacteria Comamonas testosteroni strains.</title>
        <authorList>
            <person name="Liu L."/>
            <person name="Zhu W."/>
            <person name="Xia X."/>
            <person name="Xu B."/>
            <person name="Luo M."/>
            <person name="Wang G."/>
        </authorList>
    </citation>
    <scope>NUCLEOTIDE SEQUENCE [LARGE SCALE GENOMIC DNA]</scope>
    <source>
        <strain evidence="2 3">JL14</strain>
    </source>
</reference>
<dbReference type="AlphaFoldDB" id="A0A0E3B8E2"/>
<evidence type="ECO:0000259" key="1">
    <source>
        <dbReference type="Pfam" id="PF12697"/>
    </source>
</evidence>
<sequence>MSKPCIVFLPGLLCDEVVWQEQRKALSFADSISPSYGHAASIEEMARLVLSEVGAERFSLAGHSMGGRVALEIARMAPQRVERLALLDTGMEPIAAGEAGASERVKRMALLHKAREHGMREMGGQWARGMVHPGRLDTPLFEEVLDMVARFTPAIFAAQIDALLGRPDATTVLQALNCPTLLVCGRQDLWSPLSRHERMQELCPGAELVVIEDSGHMSTMEQPEQVSKALAHWMLR</sequence>
<dbReference type="InterPro" id="IPR000073">
    <property type="entry name" value="AB_hydrolase_1"/>
</dbReference>
<evidence type="ECO:0000313" key="3">
    <source>
        <dbReference type="Proteomes" id="UP000029567"/>
    </source>
</evidence>
<dbReference type="Proteomes" id="UP000029567">
    <property type="component" value="Unassembled WGS sequence"/>
</dbReference>
<keyword evidence="2" id="KW-0378">Hydrolase</keyword>
<dbReference type="InterPro" id="IPR050266">
    <property type="entry name" value="AB_hydrolase_sf"/>
</dbReference>
<dbReference type="PANTHER" id="PTHR43798:SF29">
    <property type="entry name" value="AB HYDROLASE-1 DOMAIN-CONTAINING PROTEIN"/>
    <property type="match status" value="1"/>
</dbReference>
<protein>
    <submittedName>
        <fullName evidence="2">Alpha/beta hydrolase</fullName>
    </submittedName>
</protein>
<dbReference type="PRINTS" id="PR00412">
    <property type="entry name" value="EPOXHYDRLASE"/>
</dbReference>
<feature type="domain" description="AB hydrolase-1" evidence="1">
    <location>
        <begin position="31"/>
        <end position="228"/>
    </location>
</feature>